<dbReference type="PANTHER" id="PTHR32089">
    <property type="entry name" value="METHYL-ACCEPTING CHEMOTAXIS PROTEIN MCPB"/>
    <property type="match status" value="1"/>
</dbReference>
<feature type="domain" description="Methyl-accepting transducer" evidence="6">
    <location>
        <begin position="299"/>
        <end position="542"/>
    </location>
</feature>
<evidence type="ECO:0000259" key="7">
    <source>
        <dbReference type="PROSITE" id="PS50885"/>
    </source>
</evidence>
<evidence type="ECO:0000256" key="2">
    <source>
        <dbReference type="ARBA" id="ARBA00029447"/>
    </source>
</evidence>
<evidence type="ECO:0008006" key="10">
    <source>
        <dbReference type="Google" id="ProtNLM"/>
    </source>
</evidence>
<evidence type="ECO:0000313" key="9">
    <source>
        <dbReference type="Proteomes" id="UP000586722"/>
    </source>
</evidence>
<keyword evidence="1 3" id="KW-0807">Transducer</keyword>
<evidence type="ECO:0000256" key="3">
    <source>
        <dbReference type="PROSITE-ProRule" id="PRU00284"/>
    </source>
</evidence>
<evidence type="ECO:0000259" key="6">
    <source>
        <dbReference type="PROSITE" id="PS50111"/>
    </source>
</evidence>
<dbReference type="Pfam" id="PF00015">
    <property type="entry name" value="MCPsignal"/>
    <property type="match status" value="1"/>
</dbReference>
<organism evidence="8 9">
    <name type="scientific">Pannonibacter tanglangensis</name>
    <dbReference type="NCBI Taxonomy" id="2750084"/>
    <lineage>
        <taxon>Bacteria</taxon>
        <taxon>Pseudomonadati</taxon>
        <taxon>Pseudomonadota</taxon>
        <taxon>Alphaproteobacteria</taxon>
        <taxon>Hyphomicrobiales</taxon>
        <taxon>Stappiaceae</taxon>
        <taxon>Pannonibacter</taxon>
    </lineage>
</organism>
<feature type="region of interest" description="Disordered" evidence="4">
    <location>
        <begin position="520"/>
        <end position="543"/>
    </location>
</feature>
<comment type="similarity">
    <text evidence="2">Belongs to the methyl-accepting chemotaxis (MCP) protein family.</text>
</comment>
<feature type="transmembrane region" description="Helical" evidence="5">
    <location>
        <begin position="189"/>
        <end position="210"/>
    </location>
</feature>
<dbReference type="Gene3D" id="1.10.287.950">
    <property type="entry name" value="Methyl-accepting chemotaxis protein"/>
    <property type="match status" value="1"/>
</dbReference>
<dbReference type="Gene3D" id="6.10.340.10">
    <property type="match status" value="1"/>
</dbReference>
<evidence type="ECO:0000313" key="8">
    <source>
        <dbReference type="EMBL" id="NBN78621.1"/>
    </source>
</evidence>
<dbReference type="InterPro" id="IPR004089">
    <property type="entry name" value="MCPsignal_dom"/>
</dbReference>
<dbReference type="SUPFAM" id="SSF58104">
    <property type="entry name" value="Methyl-accepting chemotaxis protein (MCP) signaling domain"/>
    <property type="match status" value="1"/>
</dbReference>
<sequence length="562" mass="59854">MKMTIGRKLLLSFALVVSVVAGAGVITYKSVAELGASGLNLGERLAPLSDAAMEIKLTATHAHLLFEEIMSGDDSEDINEVWRLIGESRFYANAILSGGRNDEGTFYATESEPVRAAIRKVLTGLDSFEEVARARYANVGRDVAGTDADERFDQAFETLTAEADRAEELIHDYMAVSNASVREMTARMAMQQLVMVGLTIVAAVLAWFYLSGRVGSRAAQLARSAEGLAAGRIDTGVPDWTSSDELGQLRDALDGFRTALARQNALAAQMRTQEEAAQQEKAALMHTLAERFRQSTEQYFRALTEASRHLGEDVAAMDRTARHSAQTVERTAEAATEASANVETVAAASEELSASIEEISRQVATTAQVVDAASTQAEATNAKITSLAAAAERIGQVVTLIQDIAGQTNLLALNATIEAARAGEMGKGFAVVAAEVKQLASQTAKATDEISAQISAIQASTGEAVGAIEAITRTMVTIDEQTEAITRSIEQQGAATSEIASNAQVTASRTTQMAQDMVRMQSATTETTRTTERLATSSRAVADQSEALRRSVDDFLKQLAAA</sequence>
<dbReference type="GO" id="GO:0007165">
    <property type="term" value="P:signal transduction"/>
    <property type="evidence" value="ECO:0007669"/>
    <property type="project" value="UniProtKB-KW"/>
</dbReference>
<dbReference type="Proteomes" id="UP000586722">
    <property type="component" value="Unassembled WGS sequence"/>
</dbReference>
<evidence type="ECO:0000256" key="5">
    <source>
        <dbReference type="SAM" id="Phobius"/>
    </source>
</evidence>
<dbReference type="PANTHER" id="PTHR32089:SF112">
    <property type="entry name" value="LYSOZYME-LIKE PROTEIN-RELATED"/>
    <property type="match status" value="1"/>
</dbReference>
<dbReference type="GO" id="GO:0016020">
    <property type="term" value="C:membrane"/>
    <property type="evidence" value="ECO:0007669"/>
    <property type="project" value="InterPro"/>
</dbReference>
<comment type="caution">
    <text evidence="8">The sequence shown here is derived from an EMBL/GenBank/DDBJ whole genome shotgun (WGS) entry which is preliminary data.</text>
</comment>
<dbReference type="EMBL" id="JAABLQ010000001">
    <property type="protein sequence ID" value="NBN78621.1"/>
    <property type="molecule type" value="Genomic_DNA"/>
</dbReference>
<evidence type="ECO:0000256" key="4">
    <source>
        <dbReference type="SAM" id="MobiDB-lite"/>
    </source>
</evidence>
<keyword evidence="9" id="KW-1185">Reference proteome</keyword>
<dbReference type="InterPro" id="IPR003660">
    <property type="entry name" value="HAMP_dom"/>
</dbReference>
<gene>
    <name evidence="8" type="ORF">GWI72_10115</name>
</gene>
<dbReference type="SMART" id="SM00283">
    <property type="entry name" value="MA"/>
    <property type="match status" value="1"/>
</dbReference>
<feature type="compositionally biased region" description="Low complexity" evidence="4">
    <location>
        <begin position="522"/>
        <end position="540"/>
    </location>
</feature>
<dbReference type="SMART" id="SM00304">
    <property type="entry name" value="HAMP"/>
    <property type="match status" value="1"/>
</dbReference>
<accession>A0A7X5F2L7</accession>
<dbReference type="PROSITE" id="PS50111">
    <property type="entry name" value="CHEMOTAXIS_TRANSDUC_2"/>
    <property type="match status" value="1"/>
</dbReference>
<keyword evidence="5" id="KW-0472">Membrane</keyword>
<keyword evidence="5" id="KW-0812">Transmembrane</keyword>
<dbReference type="AlphaFoldDB" id="A0A7X5F2L7"/>
<feature type="domain" description="HAMP" evidence="7">
    <location>
        <begin position="212"/>
        <end position="265"/>
    </location>
</feature>
<reference evidence="9" key="1">
    <citation type="submission" date="2020-01" db="EMBL/GenBank/DDBJ databases">
        <authorList>
            <person name="Fang Y."/>
            <person name="Sun R."/>
            <person name="Nie L."/>
            <person name="He J."/>
            <person name="Hao L."/>
            <person name="Wang L."/>
            <person name="Su S."/>
            <person name="Lv E."/>
            <person name="Zhang Z."/>
            <person name="Xie R."/>
            <person name="Liu H."/>
        </authorList>
    </citation>
    <scope>NUCLEOTIDE SEQUENCE [LARGE SCALE GENOMIC DNA]</scope>
    <source>
        <strain evidence="9">XCT-53</strain>
    </source>
</reference>
<dbReference type="RefSeq" id="WP_161708552.1">
    <property type="nucleotide sequence ID" value="NZ_JAABLQ010000001.1"/>
</dbReference>
<protein>
    <recommendedName>
        <fullName evidence="10">Methyl-accepting chemotaxis protein</fullName>
    </recommendedName>
</protein>
<dbReference type="PROSITE" id="PS50885">
    <property type="entry name" value="HAMP"/>
    <property type="match status" value="1"/>
</dbReference>
<keyword evidence="5" id="KW-1133">Transmembrane helix</keyword>
<name>A0A7X5F2L7_9HYPH</name>
<proteinExistence type="inferred from homology"/>
<evidence type="ECO:0000256" key="1">
    <source>
        <dbReference type="ARBA" id="ARBA00023224"/>
    </source>
</evidence>